<dbReference type="PIRSF" id="PIRSF005900">
    <property type="entry name" value="Dps"/>
    <property type="match status" value="1"/>
</dbReference>
<dbReference type="InterPro" id="IPR008331">
    <property type="entry name" value="Ferritin_DPS_dom"/>
</dbReference>
<gene>
    <name evidence="4" type="ORF">NBM05_05415</name>
</gene>
<dbReference type="PROSITE" id="PS00818">
    <property type="entry name" value="DPS_1"/>
    <property type="match status" value="1"/>
</dbReference>
<dbReference type="RefSeq" id="WP_254165708.1">
    <property type="nucleotide sequence ID" value="NZ_JANAFB010000009.1"/>
</dbReference>
<dbReference type="Proteomes" id="UP001139502">
    <property type="component" value="Unassembled WGS sequence"/>
</dbReference>
<dbReference type="PANTHER" id="PTHR42932">
    <property type="entry name" value="GENERAL STRESS PROTEIN 20U"/>
    <property type="match status" value="1"/>
</dbReference>
<dbReference type="GO" id="GO:0016722">
    <property type="term" value="F:oxidoreductase activity, acting on metal ions"/>
    <property type="evidence" value="ECO:0007669"/>
    <property type="project" value="InterPro"/>
</dbReference>
<evidence type="ECO:0000256" key="1">
    <source>
        <dbReference type="ARBA" id="ARBA00009497"/>
    </source>
</evidence>
<dbReference type="CDD" id="cd01043">
    <property type="entry name" value="DPS"/>
    <property type="match status" value="1"/>
</dbReference>
<sequence length="169" mass="18792">MSEKNAPFTVPGLSTEAGHQVGEVLQLRLHALNDLHLTLKHAHWNVVGPNFIGVHEMLDPQIDLVRGYADELAERMAALGVSPNGTPGDLVATRDWDDYKLGRALVSEHLKALDSVYTGLIEDHRVAMAKTRDIDPVTEDILIGQTAELEKFQWFIRAHLENNEGVLDK</sequence>
<dbReference type="InterPro" id="IPR012347">
    <property type="entry name" value="Ferritin-like"/>
</dbReference>
<protein>
    <submittedName>
        <fullName evidence="4">DNA starvation/stationary phase protection protein</fullName>
    </submittedName>
</protein>
<comment type="caution">
    <text evidence="4">The sequence shown here is derived from an EMBL/GenBank/DDBJ whole genome shotgun (WGS) entry which is preliminary data.</text>
</comment>
<evidence type="ECO:0000313" key="5">
    <source>
        <dbReference type="Proteomes" id="UP001139502"/>
    </source>
</evidence>
<organism evidence="4 5">
    <name type="scientific">Rothia santali</name>
    <dbReference type="NCBI Taxonomy" id="2949643"/>
    <lineage>
        <taxon>Bacteria</taxon>
        <taxon>Bacillati</taxon>
        <taxon>Actinomycetota</taxon>
        <taxon>Actinomycetes</taxon>
        <taxon>Micrococcales</taxon>
        <taxon>Micrococcaceae</taxon>
        <taxon>Rothia</taxon>
    </lineage>
</organism>
<dbReference type="PANTHER" id="PTHR42932:SF3">
    <property type="entry name" value="DNA PROTECTION DURING STARVATION PROTEIN"/>
    <property type="match status" value="1"/>
</dbReference>
<dbReference type="PRINTS" id="PR01346">
    <property type="entry name" value="HELNAPAPROT"/>
</dbReference>
<dbReference type="AlphaFoldDB" id="A0A9X2KKW2"/>
<evidence type="ECO:0000259" key="3">
    <source>
        <dbReference type="Pfam" id="PF00210"/>
    </source>
</evidence>
<evidence type="ECO:0000256" key="2">
    <source>
        <dbReference type="RuleBase" id="RU003875"/>
    </source>
</evidence>
<comment type="similarity">
    <text evidence="1 2">Belongs to the Dps family.</text>
</comment>
<keyword evidence="5" id="KW-1185">Reference proteome</keyword>
<evidence type="ECO:0000313" key="4">
    <source>
        <dbReference type="EMBL" id="MCP3425471.1"/>
    </source>
</evidence>
<reference evidence="4" key="1">
    <citation type="submission" date="2022-06" db="EMBL/GenBank/DDBJ databases">
        <title>Rothia sp. isolated from sandalwood seedling.</title>
        <authorList>
            <person name="Tuikhar N."/>
            <person name="Kirdat K."/>
            <person name="Thorat V."/>
            <person name="Swetha P."/>
            <person name="Padma S."/>
            <person name="Sundararaj R."/>
            <person name="Yadav A."/>
        </authorList>
    </citation>
    <scope>NUCLEOTIDE SEQUENCE</scope>
    <source>
        <strain evidence="4">AR01</strain>
    </source>
</reference>
<dbReference type="GO" id="GO:0008199">
    <property type="term" value="F:ferric iron binding"/>
    <property type="evidence" value="ECO:0007669"/>
    <property type="project" value="InterPro"/>
</dbReference>
<proteinExistence type="inferred from homology"/>
<dbReference type="SUPFAM" id="SSF47240">
    <property type="entry name" value="Ferritin-like"/>
    <property type="match status" value="1"/>
</dbReference>
<dbReference type="InterPro" id="IPR023188">
    <property type="entry name" value="DPS_DNA-bd_CS"/>
</dbReference>
<accession>A0A9X2KKW2</accession>
<dbReference type="InterPro" id="IPR002177">
    <property type="entry name" value="DPS_DNA-bd"/>
</dbReference>
<dbReference type="EMBL" id="JANAFB010000009">
    <property type="protein sequence ID" value="MCP3425471.1"/>
    <property type="molecule type" value="Genomic_DNA"/>
</dbReference>
<name>A0A9X2KKW2_9MICC</name>
<feature type="domain" description="Ferritin/DPS" evidence="3">
    <location>
        <begin position="25"/>
        <end position="162"/>
    </location>
</feature>
<dbReference type="Pfam" id="PF00210">
    <property type="entry name" value="Ferritin"/>
    <property type="match status" value="1"/>
</dbReference>
<dbReference type="Gene3D" id="1.20.1260.10">
    <property type="match status" value="1"/>
</dbReference>
<dbReference type="InterPro" id="IPR009078">
    <property type="entry name" value="Ferritin-like_SF"/>
</dbReference>